<comment type="caution">
    <text evidence="5">The sequence shown here is derived from an EMBL/GenBank/DDBJ whole genome shotgun (WGS) entry which is preliminary data.</text>
</comment>
<evidence type="ECO:0000313" key="5">
    <source>
        <dbReference type="EMBL" id="KAE8726102.1"/>
    </source>
</evidence>
<keyword evidence="6" id="KW-1185">Reference proteome</keyword>
<reference evidence="5" key="1">
    <citation type="submission" date="2019-09" db="EMBL/GenBank/DDBJ databases">
        <title>Draft genome information of white flower Hibiscus syriacus.</title>
        <authorList>
            <person name="Kim Y.-M."/>
        </authorList>
    </citation>
    <scope>NUCLEOTIDE SEQUENCE [LARGE SCALE GENOMIC DNA]</scope>
    <source>
        <strain evidence="5">YM2019G1</strain>
    </source>
</reference>
<dbReference type="PANTHER" id="PTHR33116">
    <property type="entry name" value="REVERSE TRANSCRIPTASE ZINC-BINDING DOMAIN-CONTAINING PROTEIN-RELATED-RELATED"/>
    <property type="match status" value="1"/>
</dbReference>
<dbReference type="InterPro" id="IPR013103">
    <property type="entry name" value="RVT_2"/>
</dbReference>
<proteinExistence type="predicted"/>
<dbReference type="Pfam" id="PF25597">
    <property type="entry name" value="SH3_retrovirus"/>
    <property type="match status" value="1"/>
</dbReference>
<dbReference type="InterPro" id="IPR002156">
    <property type="entry name" value="RNaseH_domain"/>
</dbReference>
<dbReference type="Pfam" id="PF07727">
    <property type="entry name" value="RVT_2"/>
    <property type="match status" value="2"/>
</dbReference>
<feature type="domain" description="Retroviral polymerase SH3-like" evidence="4">
    <location>
        <begin position="938"/>
        <end position="981"/>
    </location>
</feature>
<evidence type="ECO:0000313" key="6">
    <source>
        <dbReference type="Proteomes" id="UP000436088"/>
    </source>
</evidence>
<evidence type="ECO:0000259" key="4">
    <source>
        <dbReference type="Pfam" id="PF25597"/>
    </source>
</evidence>
<feature type="compositionally biased region" description="Basic and acidic residues" evidence="1">
    <location>
        <begin position="980"/>
        <end position="1017"/>
    </location>
</feature>
<feature type="domain" description="RNase H type-1" evidence="3">
    <location>
        <begin position="1265"/>
        <end position="1356"/>
    </location>
</feature>
<protein>
    <recommendedName>
        <fullName evidence="7">Reverse transcriptase Ty1/copia-type domain-containing protein</fullName>
    </recommendedName>
</protein>
<evidence type="ECO:0008006" key="7">
    <source>
        <dbReference type="Google" id="ProtNLM"/>
    </source>
</evidence>
<dbReference type="GO" id="GO:0004523">
    <property type="term" value="F:RNA-DNA hybrid ribonuclease activity"/>
    <property type="evidence" value="ECO:0007669"/>
    <property type="project" value="InterPro"/>
</dbReference>
<feature type="domain" description="Reverse transcriptase Ty1/copia-type" evidence="2">
    <location>
        <begin position="1110"/>
        <end position="1186"/>
    </location>
</feature>
<evidence type="ECO:0000259" key="2">
    <source>
        <dbReference type="Pfam" id="PF07727"/>
    </source>
</evidence>
<dbReference type="Proteomes" id="UP000436088">
    <property type="component" value="Unassembled WGS sequence"/>
</dbReference>
<feature type="region of interest" description="Disordered" evidence="1">
    <location>
        <begin position="980"/>
        <end position="1035"/>
    </location>
</feature>
<dbReference type="CDD" id="cd06222">
    <property type="entry name" value="RNase_H_like"/>
    <property type="match status" value="1"/>
</dbReference>
<dbReference type="EMBL" id="VEPZ02000391">
    <property type="protein sequence ID" value="KAE8726102.1"/>
    <property type="molecule type" value="Genomic_DNA"/>
</dbReference>
<feature type="domain" description="Reverse transcriptase Ty1/copia-type" evidence="2">
    <location>
        <begin position="1061"/>
        <end position="1107"/>
    </location>
</feature>
<dbReference type="Pfam" id="PF13456">
    <property type="entry name" value="RVT_3"/>
    <property type="match status" value="1"/>
</dbReference>
<dbReference type="InterPro" id="IPR044730">
    <property type="entry name" value="RNase_H-like_dom_plant"/>
</dbReference>
<dbReference type="PANTHER" id="PTHR33116:SF70">
    <property type="entry name" value="NON-LTR RETROELEMENT REVERSE TRANSCRIPTASE-LIKE PROTEIN"/>
    <property type="match status" value="1"/>
</dbReference>
<sequence length="1358" mass="154932">MHETPNVLSVNPPIETNVLPLEAHNGNEDTDDVMGDSSNTMVMGDADCRGLKPPDVNNVSRVLNNSVETTHLIQEDPQSKGQGIESFCAMLRILLAPTSVFAIAEPRISGGIWIVWDDQVTSIDILFSSPQLVHGEFYALILETSMSLMDLGFQGPPFIWWNKRHGIAKIYARLDRMLASPSWRTMFPEALVTHLPRLHSIIVRFFSKWPPLKCNLSNGLEEDFAQGSQTMVDYIQLWNRENFGNIFGRKKHLMARIKGLQCVPVHHRSHQIDLLEMNLISDYNKVLEQEEILWMQKSRVQWLQHGDRNSRFFNLSIIARRRRNKITMLKKVDGSWVYDATQLKDMDYSEIHHALFMMKPWKAPGDNGFHAGVYQQLWDSFGVLLLNWLGHLIQNEVEMNTWKSIKLGSNGPHISHPFFADDLFLFGRANVQQAHVIQRVLDQFCQSSGAKVSFDKSKLFISPHANSNDQRRFGRVININSCTDLGKYLGVPLIHGRITKHTSVTSAIPTYTMMTAELPVSITENLDKVNRRFLWGGNEFKCGQHLVAWDDVCKPRRFGDLGSEMVKIPYFGWIIWLVSPICQLQKFSTALADNSTTVSEFITTDKVWDLNRIFAKIPMTRMDVLLGFGSFPFLLGGEPLFGWLGEIDSSLMLEGPLGEWQIRLIEMDGNAMANFHLALADEVLSSIEKKKTAKEIWDHLTKLYEAISLHNKIFLKMKLYTLRMLESTSVTEYLNTLNSLFSQLTSLRCTIGEQERVEFLLQSLPDSYDQLIINLINSNVTSLVFDDVAAAVLQEENRRKNNEDRQVNLQQAEAFKMMRGRSTKRGQSSNHKHGLKKNLLSYGLLDNNASNIETRKRIMKVFRGALVVMKGEKISANLYMLKGETLLEAEASVVSCSSDSAMPIKIILGRSSQYRLLFGESSSINYNRVEDTNGDVDWKCKFLGYTDGVNGYCLWDPTARKVIISRDVIFVEYKLQRKEDDDSAKKSETTHIHVKNEFEQGDSSKAEPAHDEQEPRNSKAPTTRQSDQDGEPSTYQKAINSSDASLLMMAMQEEIKALHKNNAWDIVPLPQGMKPIGNKWVFKIKRNGDDQVKRYRARLVVKGYAQKEEHLDVKTTFLHKNLEEEIYMLRPEGFEEKEKKNLVCMLNNSLYGLKHAPRCWYKRFDSFIMCLGYNRLNADLCAYFKSMSPSSEEEMEMSRVSYASAAGSLMFAMIYTRPDITQMVGVVSILLWPIRDVSNMMVRVVILLYPIAVFRNRWSLSRQPGDLRSGGVLRNEVDQWVLGFSAHLGFCTSVAVELHAIRSSLTIAWDHGYISIECKVDARGFLQLIENGDVALHPMGAILQDTRNLKMRHWSLAF</sequence>
<dbReference type="Pfam" id="PF14223">
    <property type="entry name" value="Retrotran_gag_2"/>
    <property type="match status" value="1"/>
</dbReference>
<gene>
    <name evidence="5" type="ORF">F3Y22_tig00007671pilonHSYRG00009</name>
</gene>
<accession>A0A6A3CFP5</accession>
<feature type="compositionally biased region" description="Polar residues" evidence="1">
    <location>
        <begin position="1019"/>
        <end position="1035"/>
    </location>
</feature>
<evidence type="ECO:0000256" key="1">
    <source>
        <dbReference type="SAM" id="MobiDB-lite"/>
    </source>
</evidence>
<name>A0A6A3CFP5_HIBSY</name>
<dbReference type="InterPro" id="IPR057670">
    <property type="entry name" value="SH3_retrovirus"/>
</dbReference>
<dbReference type="GO" id="GO:0003676">
    <property type="term" value="F:nucleic acid binding"/>
    <property type="evidence" value="ECO:0007669"/>
    <property type="project" value="InterPro"/>
</dbReference>
<organism evidence="5 6">
    <name type="scientific">Hibiscus syriacus</name>
    <name type="common">Rose of Sharon</name>
    <dbReference type="NCBI Taxonomy" id="106335"/>
    <lineage>
        <taxon>Eukaryota</taxon>
        <taxon>Viridiplantae</taxon>
        <taxon>Streptophyta</taxon>
        <taxon>Embryophyta</taxon>
        <taxon>Tracheophyta</taxon>
        <taxon>Spermatophyta</taxon>
        <taxon>Magnoliopsida</taxon>
        <taxon>eudicotyledons</taxon>
        <taxon>Gunneridae</taxon>
        <taxon>Pentapetalae</taxon>
        <taxon>rosids</taxon>
        <taxon>malvids</taxon>
        <taxon>Malvales</taxon>
        <taxon>Malvaceae</taxon>
        <taxon>Malvoideae</taxon>
        <taxon>Hibiscus</taxon>
    </lineage>
</organism>
<evidence type="ECO:0000259" key="3">
    <source>
        <dbReference type="Pfam" id="PF13456"/>
    </source>
</evidence>